<protein>
    <recommendedName>
        <fullName evidence="2">DUF6589 domain-containing protein</fullName>
    </recommendedName>
</protein>
<accession>A0A4Q2DGK5</accession>
<evidence type="ECO:0000313" key="4">
    <source>
        <dbReference type="Proteomes" id="UP000290288"/>
    </source>
</evidence>
<dbReference type="AlphaFoldDB" id="A0A4Q2DGK5"/>
<dbReference type="STRING" id="2316362.A0A4Q2DGK5"/>
<dbReference type="OrthoDB" id="3033641at2759"/>
<gene>
    <name evidence="3" type="ORF">EST38_g7988</name>
</gene>
<sequence length="677" mass="77169">MSLEKQKLLKDDLDPNSGTHHLVVSDNVQVYARQRDPRMGRENKMITGMAATAIPMEAADPEAFNLKILLDQQAKQERKNLTTDQILNDIDGAHLNNVAAFQFLQALIHYVPALSHYQKDLKKFTERRLRKFARPEPLRPLRVVPLATNGANEMHVQELKEAVSDFAGTQLGINEETLRERCWVFSGDGKTFDMLHRLRKFMAVEEGNFDSFRWLVPLLELWHTKWTDMSRVVRAHWGDVHDPSSLAHFARKVDLQTPPNLRKVDFYYGSHLINLVLDAHLINCWENHYNTSGLVTFFEHLSAGNQLPKFDDLVAIADSLAKNHATTQAYELSKKPGAEPPPNTPAGSPWLPKHNEEAMDTTPEQPSSNDMFDDIDLPLPDEVGADDVAGDTTLANTILFLRDAIWWREVCLAVAEGDTGRVLEMFKIWIFTFAGSKNPLYSSFLLEIYCNFKYEFSEKLREAILMYWVVNLSGLPGCFIELDLLQEHFNFWLEQIVQHKGKEFDDPFYREVVAMNVHHFLRLKDEMEEAVLLKARTKRHTAPHLDNEMQTLLEHIRTEELNKFRAGRTEGFEATDNFGAGVENLKGGKLDAFIARSTAYFDILRMHMDDAGARKEGESPTEESMMANLSVFAEEVDDEVSDELDDKREGLPPPRMVSVNGDVCMLGVSGGEQNVWI</sequence>
<organism evidence="3 4">
    <name type="scientific">Candolleomyces aberdarensis</name>
    <dbReference type="NCBI Taxonomy" id="2316362"/>
    <lineage>
        <taxon>Eukaryota</taxon>
        <taxon>Fungi</taxon>
        <taxon>Dikarya</taxon>
        <taxon>Basidiomycota</taxon>
        <taxon>Agaricomycotina</taxon>
        <taxon>Agaricomycetes</taxon>
        <taxon>Agaricomycetidae</taxon>
        <taxon>Agaricales</taxon>
        <taxon>Agaricineae</taxon>
        <taxon>Psathyrellaceae</taxon>
        <taxon>Candolleomyces</taxon>
    </lineage>
</organism>
<keyword evidence="4" id="KW-1185">Reference proteome</keyword>
<comment type="caution">
    <text evidence="3">The sequence shown here is derived from an EMBL/GenBank/DDBJ whole genome shotgun (WGS) entry which is preliminary data.</text>
</comment>
<dbReference type="InterPro" id="IPR046496">
    <property type="entry name" value="DUF6589"/>
</dbReference>
<dbReference type="Proteomes" id="UP000290288">
    <property type="component" value="Unassembled WGS sequence"/>
</dbReference>
<evidence type="ECO:0000259" key="2">
    <source>
        <dbReference type="Pfam" id="PF20231"/>
    </source>
</evidence>
<evidence type="ECO:0000256" key="1">
    <source>
        <dbReference type="SAM" id="MobiDB-lite"/>
    </source>
</evidence>
<feature type="region of interest" description="Disordered" evidence="1">
    <location>
        <begin position="330"/>
        <end position="373"/>
    </location>
</feature>
<dbReference type="EMBL" id="SDEE01000307">
    <property type="protein sequence ID" value="RXW17874.1"/>
    <property type="molecule type" value="Genomic_DNA"/>
</dbReference>
<name>A0A4Q2DGK5_9AGAR</name>
<feature type="domain" description="DUF6589" evidence="2">
    <location>
        <begin position="77"/>
        <end position="540"/>
    </location>
</feature>
<proteinExistence type="predicted"/>
<reference evidence="3 4" key="1">
    <citation type="submission" date="2019-01" db="EMBL/GenBank/DDBJ databases">
        <title>Draft genome sequence of Psathyrella aberdarensis IHI B618.</title>
        <authorList>
            <person name="Buettner E."/>
            <person name="Kellner H."/>
        </authorList>
    </citation>
    <scope>NUCLEOTIDE SEQUENCE [LARGE SCALE GENOMIC DNA]</scope>
    <source>
        <strain evidence="3 4">IHI B618</strain>
    </source>
</reference>
<evidence type="ECO:0000313" key="3">
    <source>
        <dbReference type="EMBL" id="RXW17874.1"/>
    </source>
</evidence>
<dbReference type="Pfam" id="PF20231">
    <property type="entry name" value="DUF6589"/>
    <property type="match status" value="1"/>
</dbReference>